<reference evidence="2 3" key="1">
    <citation type="submission" date="2019-09" db="EMBL/GenBank/DDBJ databases">
        <title>H2 Metabolism Revealed by Metagenomic Analysis in Subglacial Sediment of East Antarctica.</title>
        <authorList>
            <person name="Yang Z."/>
            <person name="Zhang Y."/>
            <person name="Lv Y."/>
            <person name="Yan W."/>
            <person name="Xiao X."/>
            <person name="Sun B."/>
            <person name="Ma H."/>
        </authorList>
    </citation>
    <scope>NUCLEOTIDE SEQUENCE [LARGE SCALE GENOMIC DNA]</scope>
    <source>
        <strain evidence="2">Bin2_2</strain>
    </source>
</reference>
<dbReference type="PROSITE" id="PS51257">
    <property type="entry name" value="PROKAR_LIPOPROTEIN"/>
    <property type="match status" value="1"/>
</dbReference>
<protein>
    <recommendedName>
        <fullName evidence="4">Lipoprotein</fullName>
    </recommendedName>
</protein>
<proteinExistence type="predicted"/>
<feature type="coiled-coil region" evidence="1">
    <location>
        <begin position="121"/>
        <end position="148"/>
    </location>
</feature>
<name>A0A7C9TAH5_9PROT</name>
<evidence type="ECO:0000313" key="2">
    <source>
        <dbReference type="EMBL" id="NDP48723.1"/>
    </source>
</evidence>
<organism evidence="2 3">
    <name type="scientific">Sulfuriferula multivorans</name>
    <dbReference type="NCBI Taxonomy" id="1559896"/>
    <lineage>
        <taxon>Bacteria</taxon>
        <taxon>Pseudomonadati</taxon>
        <taxon>Pseudomonadota</taxon>
        <taxon>Betaproteobacteria</taxon>
        <taxon>Nitrosomonadales</taxon>
        <taxon>Sulfuricellaceae</taxon>
        <taxon>Sulfuriferula</taxon>
    </lineage>
</organism>
<comment type="caution">
    <text evidence="2">The sequence shown here is derived from an EMBL/GenBank/DDBJ whole genome shotgun (WGS) entry which is preliminary data.</text>
</comment>
<dbReference type="AlphaFoldDB" id="A0A7C9TAH5"/>
<gene>
    <name evidence="2" type="ORF">GZ085_10100</name>
</gene>
<accession>A0A7C9TAH5</accession>
<keyword evidence="1" id="KW-0175">Coiled coil</keyword>
<dbReference type="EMBL" id="JAAFGW010000151">
    <property type="protein sequence ID" value="NDP48723.1"/>
    <property type="molecule type" value="Genomic_DNA"/>
</dbReference>
<evidence type="ECO:0000256" key="1">
    <source>
        <dbReference type="SAM" id="Coils"/>
    </source>
</evidence>
<evidence type="ECO:0000313" key="3">
    <source>
        <dbReference type="Proteomes" id="UP000483432"/>
    </source>
</evidence>
<dbReference type="Proteomes" id="UP000483432">
    <property type="component" value="Unassembled WGS sequence"/>
</dbReference>
<sequence length="155" mass="17267">MKLNSGLLAGLSLMLSACTLPPESPTPRVRQAEPATFSLINELARVSSLSAEQRRRELADLDGARMNDSRRFQLAALLERDDSVEALERSLKTLAAINEEDARSQSLVDLMKKSLKARIETKQLTTRNAELQDKLDQIKALEKSLQQRNAPLKTP</sequence>
<evidence type="ECO:0008006" key="4">
    <source>
        <dbReference type="Google" id="ProtNLM"/>
    </source>
</evidence>